<keyword evidence="3" id="KW-0029">Amino-acid transport</keyword>
<evidence type="ECO:0000256" key="5">
    <source>
        <dbReference type="SAM" id="Phobius"/>
    </source>
</evidence>
<gene>
    <name evidence="7" type="primary">livK</name>
    <name evidence="7" type="ORF">LA5096_03893</name>
</gene>
<dbReference type="Proteomes" id="UP000049983">
    <property type="component" value="Unassembled WGS sequence"/>
</dbReference>
<evidence type="ECO:0000256" key="4">
    <source>
        <dbReference type="SAM" id="MobiDB-lite"/>
    </source>
</evidence>
<protein>
    <submittedName>
        <fullName evidence="7">Leucine-specific-binding protein</fullName>
    </submittedName>
</protein>
<feature type="region of interest" description="Disordered" evidence="4">
    <location>
        <begin position="436"/>
        <end position="468"/>
    </location>
</feature>
<feature type="compositionally biased region" description="Polar residues" evidence="4">
    <location>
        <begin position="436"/>
        <end position="450"/>
    </location>
</feature>
<dbReference type="InterPro" id="IPR028082">
    <property type="entry name" value="Peripla_BP_I"/>
</dbReference>
<dbReference type="Pfam" id="PF13458">
    <property type="entry name" value="Peripla_BP_6"/>
    <property type="match status" value="1"/>
</dbReference>
<evidence type="ECO:0000313" key="7">
    <source>
        <dbReference type="EMBL" id="CTQ74043.1"/>
    </source>
</evidence>
<feature type="transmembrane region" description="Helical" evidence="5">
    <location>
        <begin position="22"/>
        <end position="42"/>
    </location>
</feature>
<dbReference type="GeneID" id="97671219"/>
<keyword evidence="5" id="KW-0472">Membrane</keyword>
<organism evidence="7 8">
    <name type="scientific">Roseibium album</name>
    <dbReference type="NCBI Taxonomy" id="311410"/>
    <lineage>
        <taxon>Bacteria</taxon>
        <taxon>Pseudomonadati</taxon>
        <taxon>Pseudomonadota</taxon>
        <taxon>Alphaproteobacteria</taxon>
        <taxon>Hyphomicrobiales</taxon>
        <taxon>Stappiaceae</taxon>
        <taxon>Roseibium</taxon>
    </lineage>
</organism>
<keyword evidence="3" id="KW-0813">Transport</keyword>
<dbReference type="STRING" id="311410.LA5095_00753"/>
<comment type="similarity">
    <text evidence="1">Belongs to the leucine-binding protein family.</text>
</comment>
<keyword evidence="5" id="KW-0812">Transmembrane</keyword>
<evidence type="ECO:0000256" key="1">
    <source>
        <dbReference type="ARBA" id="ARBA00010062"/>
    </source>
</evidence>
<feature type="domain" description="Leucine-binding protein" evidence="6">
    <location>
        <begin position="80"/>
        <end position="420"/>
    </location>
</feature>
<keyword evidence="8" id="KW-1185">Reference proteome</keyword>
<evidence type="ECO:0000256" key="3">
    <source>
        <dbReference type="ARBA" id="ARBA00022970"/>
    </source>
</evidence>
<evidence type="ECO:0000256" key="2">
    <source>
        <dbReference type="ARBA" id="ARBA00022729"/>
    </source>
</evidence>
<keyword evidence="2" id="KW-0732">Signal</keyword>
<sequence>MVERGDETDTNEPAGRPWFKGFLIVTGVVAFMAVLVAGIGMMTPQPRILKEWFPGIAGLWQDDFKGYRVVAVYAEDREEQSFINGAQMGVDEINASKEQVLGEELVLQLAMERGVTTKTALETVVQTTMSLSDRIAQKKDLIGVIGHEWSDTAITASSIYSRNEILYLATHATATSLTNHGFETVFALQPNNATNADVIASYALSNGLERILVFSDKSDYGKECANFFTEAMTNAGANIVYRGFLSGTQRSTDELLMFVLDNELFKRTDFDAIFIVSSSVDETANFIKRARFLGLDLPILGMEYIFSATIERKVGKEDMKDTIGVSLYDRDSLSKTGQTFIEEYQTRYGHLPDLNAALGYDAVTLLRNAVKRADTLDAQKISDTLKVARYKEQFVGVTGPLVFDRKGAITDTQVFVVRHNGEEFHTVAKFQVPLNIRNSDTGTGDATDTQSGEDDGKPASSAKETKRQ</sequence>
<dbReference type="PANTHER" id="PTHR30483">
    <property type="entry name" value="LEUCINE-SPECIFIC-BINDING PROTEIN"/>
    <property type="match status" value="1"/>
</dbReference>
<dbReference type="EMBL" id="CXWC01000011">
    <property type="protein sequence ID" value="CTQ74043.1"/>
    <property type="molecule type" value="Genomic_DNA"/>
</dbReference>
<evidence type="ECO:0000313" key="8">
    <source>
        <dbReference type="Proteomes" id="UP000049983"/>
    </source>
</evidence>
<dbReference type="InterPro" id="IPR028081">
    <property type="entry name" value="Leu-bd"/>
</dbReference>
<dbReference type="OrthoDB" id="7346673at2"/>
<proteinExistence type="inferred from homology"/>
<dbReference type="InterPro" id="IPR051010">
    <property type="entry name" value="BCAA_transport"/>
</dbReference>
<reference evidence="8" key="1">
    <citation type="submission" date="2015-07" db="EMBL/GenBank/DDBJ databases">
        <authorList>
            <person name="Rodrigo-Torres Lidia"/>
            <person name="Arahal R.David."/>
        </authorList>
    </citation>
    <scope>NUCLEOTIDE SEQUENCE [LARGE SCALE GENOMIC DNA]</scope>
    <source>
        <strain evidence="8">CECT 5096</strain>
    </source>
</reference>
<dbReference type="RefSeq" id="WP_055112038.1">
    <property type="nucleotide sequence ID" value="NZ_CXWA01000005.1"/>
</dbReference>
<dbReference type="SUPFAM" id="SSF53822">
    <property type="entry name" value="Periplasmic binding protein-like I"/>
    <property type="match status" value="1"/>
</dbReference>
<accession>A0A0M6ZTS7</accession>
<dbReference type="Gene3D" id="3.40.50.2300">
    <property type="match status" value="2"/>
</dbReference>
<keyword evidence="5" id="KW-1133">Transmembrane helix</keyword>
<name>A0A0M6ZTS7_9HYPH</name>
<dbReference type="GO" id="GO:0006865">
    <property type="term" value="P:amino acid transport"/>
    <property type="evidence" value="ECO:0007669"/>
    <property type="project" value="UniProtKB-KW"/>
</dbReference>
<dbReference type="AlphaFoldDB" id="A0A0M6ZTS7"/>
<dbReference type="PANTHER" id="PTHR30483:SF6">
    <property type="entry name" value="PERIPLASMIC BINDING PROTEIN OF ABC TRANSPORTER FOR NATURAL AMINO ACIDS"/>
    <property type="match status" value="1"/>
</dbReference>
<evidence type="ECO:0000259" key="6">
    <source>
        <dbReference type="Pfam" id="PF13458"/>
    </source>
</evidence>